<dbReference type="GO" id="GO:0003697">
    <property type="term" value="F:single-stranded DNA binding"/>
    <property type="evidence" value="ECO:0007669"/>
    <property type="project" value="TreeGrafter"/>
</dbReference>
<dbReference type="GO" id="GO:0003684">
    <property type="term" value="F:damaged DNA binding"/>
    <property type="evidence" value="ECO:0007669"/>
    <property type="project" value="TreeGrafter"/>
</dbReference>
<sequence>MFLHSSLFILISSSNAVMQVEIQSEGEDFFKPDIYGDVIIVRCRISESTSSTTLKDHQSVDSFFLRIFLNLFMLQINVEIPCVITSQDKSREFLHSGNNKDKFKATHLQQVNDLRKSISKEIIAAHDIVEELETAIRPVEKELNELQVKIRTMEHVEQISIQVQLLMKKLAWSWIYGVDNQLEEQNIKIEKLKNLIPTFQAKIDQQLIC</sequence>
<dbReference type="AlphaFoldDB" id="A0A151TLJ3"/>
<gene>
    <name evidence="12" type="ORF">KK1_021539</name>
</gene>
<keyword evidence="6" id="KW-0067">ATP-binding</keyword>
<comment type="subcellular location">
    <subcellularLocation>
        <location evidence="2">Chromosome</location>
    </subcellularLocation>
    <subcellularLocation>
        <location evidence="1">Nucleus</location>
    </subcellularLocation>
</comment>
<protein>
    <submittedName>
        <fullName evidence="12">Structural maintenance of chromosomes protein 6</fullName>
    </submittedName>
</protein>
<accession>A0A151TLJ3</accession>
<keyword evidence="11" id="KW-0732">Signal</keyword>
<dbReference type="Gramene" id="C.cajan_20912.t">
    <property type="protein sequence ID" value="C.cajan_20912.t"/>
    <property type="gene ID" value="C.cajan_20912"/>
</dbReference>
<proteinExistence type="predicted"/>
<keyword evidence="13" id="KW-1185">Reference proteome</keyword>
<keyword evidence="4" id="KW-0547">Nucleotide-binding</keyword>
<evidence type="ECO:0000256" key="5">
    <source>
        <dbReference type="ARBA" id="ARBA00022763"/>
    </source>
</evidence>
<keyword evidence="9" id="KW-0234">DNA repair</keyword>
<dbReference type="GO" id="GO:0000724">
    <property type="term" value="P:double-strand break repair via homologous recombination"/>
    <property type="evidence" value="ECO:0007669"/>
    <property type="project" value="TreeGrafter"/>
</dbReference>
<keyword evidence="3" id="KW-0158">Chromosome</keyword>
<keyword evidence="5" id="KW-0227">DNA damage</keyword>
<organism evidence="12 13">
    <name type="scientific">Cajanus cajan</name>
    <name type="common">Pigeon pea</name>
    <name type="synonym">Cajanus indicus</name>
    <dbReference type="NCBI Taxonomy" id="3821"/>
    <lineage>
        <taxon>Eukaryota</taxon>
        <taxon>Viridiplantae</taxon>
        <taxon>Streptophyta</taxon>
        <taxon>Embryophyta</taxon>
        <taxon>Tracheophyta</taxon>
        <taxon>Spermatophyta</taxon>
        <taxon>Magnoliopsida</taxon>
        <taxon>eudicotyledons</taxon>
        <taxon>Gunneridae</taxon>
        <taxon>Pentapetalae</taxon>
        <taxon>rosids</taxon>
        <taxon>fabids</taxon>
        <taxon>Fabales</taxon>
        <taxon>Fabaceae</taxon>
        <taxon>Papilionoideae</taxon>
        <taxon>50 kb inversion clade</taxon>
        <taxon>NPAAA clade</taxon>
        <taxon>indigoferoid/millettioid clade</taxon>
        <taxon>Phaseoleae</taxon>
        <taxon>Cajanus</taxon>
    </lineage>
</organism>
<dbReference type="EMBL" id="CM003606">
    <property type="protein sequence ID" value="KYP67924.1"/>
    <property type="molecule type" value="Genomic_DNA"/>
</dbReference>
<evidence type="ECO:0000256" key="7">
    <source>
        <dbReference type="ARBA" id="ARBA00023054"/>
    </source>
</evidence>
<dbReference type="GO" id="GO:0005634">
    <property type="term" value="C:nucleus"/>
    <property type="evidence" value="ECO:0007669"/>
    <property type="project" value="UniProtKB-SubCell"/>
</dbReference>
<evidence type="ECO:0000256" key="6">
    <source>
        <dbReference type="ARBA" id="ARBA00022840"/>
    </source>
</evidence>
<keyword evidence="10" id="KW-0539">Nucleus</keyword>
<dbReference type="PANTHER" id="PTHR19306:SF6">
    <property type="entry name" value="STRUCTURAL MAINTENANCE OF CHROMOSOMES PROTEIN 6"/>
    <property type="match status" value="1"/>
</dbReference>
<dbReference type="Proteomes" id="UP000075243">
    <property type="component" value="Chromosome 4"/>
</dbReference>
<evidence type="ECO:0000256" key="10">
    <source>
        <dbReference type="ARBA" id="ARBA00023242"/>
    </source>
</evidence>
<dbReference type="STRING" id="3821.A0A151TLJ3"/>
<evidence type="ECO:0000256" key="1">
    <source>
        <dbReference type="ARBA" id="ARBA00004123"/>
    </source>
</evidence>
<dbReference type="GO" id="GO:0030915">
    <property type="term" value="C:Smc5-Smc6 complex"/>
    <property type="evidence" value="ECO:0007669"/>
    <property type="project" value="TreeGrafter"/>
</dbReference>
<feature type="chain" id="PRO_5007589166" evidence="11">
    <location>
        <begin position="20"/>
        <end position="209"/>
    </location>
</feature>
<evidence type="ECO:0000313" key="12">
    <source>
        <dbReference type="EMBL" id="KYP67924.1"/>
    </source>
</evidence>
<evidence type="ECO:0000256" key="4">
    <source>
        <dbReference type="ARBA" id="ARBA00022741"/>
    </source>
</evidence>
<name>A0A151TLJ3_CAJCA</name>
<evidence type="ECO:0000256" key="11">
    <source>
        <dbReference type="SAM" id="SignalP"/>
    </source>
</evidence>
<evidence type="ECO:0000256" key="8">
    <source>
        <dbReference type="ARBA" id="ARBA00023172"/>
    </source>
</evidence>
<keyword evidence="8" id="KW-0233">DNA recombination</keyword>
<evidence type="ECO:0000256" key="9">
    <source>
        <dbReference type="ARBA" id="ARBA00023204"/>
    </source>
</evidence>
<evidence type="ECO:0000313" key="13">
    <source>
        <dbReference type="Proteomes" id="UP000075243"/>
    </source>
</evidence>
<dbReference type="PANTHER" id="PTHR19306">
    <property type="entry name" value="STRUCTURAL MAINTENANCE OF CHROMOSOMES 5,6 SMC5, SMC6"/>
    <property type="match status" value="1"/>
</dbReference>
<evidence type="ECO:0000256" key="2">
    <source>
        <dbReference type="ARBA" id="ARBA00004286"/>
    </source>
</evidence>
<evidence type="ECO:0000256" key="3">
    <source>
        <dbReference type="ARBA" id="ARBA00022454"/>
    </source>
</evidence>
<dbReference type="OMA" id="DKFKATH"/>
<feature type="signal peptide" evidence="11">
    <location>
        <begin position="1"/>
        <end position="19"/>
    </location>
</feature>
<keyword evidence="7" id="KW-0175">Coiled coil</keyword>
<dbReference type="GO" id="GO:0035861">
    <property type="term" value="C:site of double-strand break"/>
    <property type="evidence" value="ECO:0007669"/>
    <property type="project" value="TreeGrafter"/>
</dbReference>
<dbReference type="GO" id="GO:0005524">
    <property type="term" value="F:ATP binding"/>
    <property type="evidence" value="ECO:0007669"/>
    <property type="project" value="UniProtKB-KW"/>
</dbReference>
<reference evidence="12 13" key="1">
    <citation type="journal article" date="2012" name="Nat. Biotechnol.">
        <title>Draft genome sequence of pigeonpea (Cajanus cajan), an orphan legume crop of resource-poor farmers.</title>
        <authorList>
            <person name="Varshney R.K."/>
            <person name="Chen W."/>
            <person name="Li Y."/>
            <person name="Bharti A.K."/>
            <person name="Saxena R.K."/>
            <person name="Schlueter J.A."/>
            <person name="Donoghue M.T."/>
            <person name="Azam S."/>
            <person name="Fan G."/>
            <person name="Whaley A.M."/>
            <person name="Farmer A.D."/>
            <person name="Sheridan J."/>
            <person name="Iwata A."/>
            <person name="Tuteja R."/>
            <person name="Penmetsa R.V."/>
            <person name="Wu W."/>
            <person name="Upadhyaya H.D."/>
            <person name="Yang S.P."/>
            <person name="Shah T."/>
            <person name="Saxena K.B."/>
            <person name="Michael T."/>
            <person name="McCombie W.R."/>
            <person name="Yang B."/>
            <person name="Zhang G."/>
            <person name="Yang H."/>
            <person name="Wang J."/>
            <person name="Spillane C."/>
            <person name="Cook D.R."/>
            <person name="May G.D."/>
            <person name="Xu X."/>
            <person name="Jackson S.A."/>
        </authorList>
    </citation>
    <scope>NUCLEOTIDE SEQUENCE [LARGE SCALE GENOMIC DNA]</scope>
    <source>
        <strain evidence="13">cv. Asha</strain>
    </source>
</reference>